<protein>
    <submittedName>
        <fullName evidence="3">Uncharacterized protein</fullName>
    </submittedName>
</protein>
<feature type="transmembrane region" description="Helical" evidence="2">
    <location>
        <begin position="153"/>
        <end position="170"/>
    </location>
</feature>
<accession>A0A8H6TBT7</accession>
<dbReference type="AlphaFoldDB" id="A0A8H6TBT7"/>
<dbReference type="Proteomes" id="UP000613580">
    <property type="component" value="Unassembled WGS sequence"/>
</dbReference>
<keyword evidence="2" id="KW-1133">Transmembrane helix</keyword>
<organism evidence="3 4">
    <name type="scientific">Mycena chlorophos</name>
    <name type="common">Agaric fungus</name>
    <name type="synonym">Agaricus chlorophos</name>
    <dbReference type="NCBI Taxonomy" id="658473"/>
    <lineage>
        <taxon>Eukaryota</taxon>
        <taxon>Fungi</taxon>
        <taxon>Dikarya</taxon>
        <taxon>Basidiomycota</taxon>
        <taxon>Agaricomycotina</taxon>
        <taxon>Agaricomycetes</taxon>
        <taxon>Agaricomycetidae</taxon>
        <taxon>Agaricales</taxon>
        <taxon>Marasmiineae</taxon>
        <taxon>Mycenaceae</taxon>
        <taxon>Mycena</taxon>
    </lineage>
</organism>
<keyword evidence="2" id="KW-0812">Transmembrane</keyword>
<dbReference type="OrthoDB" id="6500128at2759"/>
<feature type="region of interest" description="Disordered" evidence="1">
    <location>
        <begin position="234"/>
        <end position="255"/>
    </location>
</feature>
<evidence type="ECO:0000313" key="4">
    <source>
        <dbReference type="Proteomes" id="UP000613580"/>
    </source>
</evidence>
<feature type="transmembrane region" description="Helical" evidence="2">
    <location>
        <begin position="115"/>
        <end position="133"/>
    </location>
</feature>
<comment type="caution">
    <text evidence="3">The sequence shown here is derived from an EMBL/GenBank/DDBJ whole genome shotgun (WGS) entry which is preliminary data.</text>
</comment>
<dbReference type="EMBL" id="JACAZE010000006">
    <property type="protein sequence ID" value="KAF7313856.1"/>
    <property type="molecule type" value="Genomic_DNA"/>
</dbReference>
<evidence type="ECO:0000313" key="3">
    <source>
        <dbReference type="EMBL" id="KAF7313856.1"/>
    </source>
</evidence>
<evidence type="ECO:0000256" key="1">
    <source>
        <dbReference type="SAM" id="MobiDB-lite"/>
    </source>
</evidence>
<sequence length="279" mass="30257">MDSALAIPQAVLAALGAQPVPPSTPPNRANLWPEPAFPPTRRPSPSASCWRESSSRSARARRRASPLDMGPSWAGESRASEEGGMERGFAVMDGPYLYAMVLAALSLNPKKNRQGLIRHANFVLFVAAAVYIYRNVAPLATFTQLPLDHGAKTAATVALVLFAGIVVPLFTPRLYTPVDPAIEINPEQTASLFSFIFYFFLNKIIFSACHQSELPEDQLYALYDTDSAAHLRDVKSGSESMKKGGENKVEEPKKEKSMAVVGPLNNLVTAVLDNIDLSA</sequence>
<feature type="compositionally biased region" description="Low complexity" evidence="1">
    <location>
        <begin position="43"/>
        <end position="57"/>
    </location>
</feature>
<feature type="region of interest" description="Disordered" evidence="1">
    <location>
        <begin position="15"/>
        <end position="80"/>
    </location>
</feature>
<gene>
    <name evidence="3" type="ORF">HMN09_00543200</name>
</gene>
<proteinExistence type="predicted"/>
<reference evidence="3" key="1">
    <citation type="submission" date="2020-05" db="EMBL/GenBank/DDBJ databases">
        <title>Mycena genomes resolve the evolution of fungal bioluminescence.</title>
        <authorList>
            <person name="Tsai I.J."/>
        </authorList>
    </citation>
    <scope>NUCLEOTIDE SEQUENCE</scope>
    <source>
        <strain evidence="3">110903Hualien_Pintung</strain>
    </source>
</reference>
<keyword evidence="2" id="KW-0472">Membrane</keyword>
<keyword evidence="4" id="KW-1185">Reference proteome</keyword>
<name>A0A8H6TBT7_MYCCL</name>
<evidence type="ECO:0000256" key="2">
    <source>
        <dbReference type="SAM" id="Phobius"/>
    </source>
</evidence>